<keyword evidence="2" id="KW-1185">Reference proteome</keyword>
<dbReference type="OMA" id="GDANCRH"/>
<dbReference type="Proteomes" id="UP000075243">
    <property type="component" value="Unassembled WGS sequence"/>
</dbReference>
<dbReference type="Pfam" id="PF13650">
    <property type="entry name" value="Asp_protease_2"/>
    <property type="match status" value="1"/>
</dbReference>
<dbReference type="CDD" id="cd00303">
    <property type="entry name" value="retropepsin_like"/>
    <property type="match status" value="1"/>
</dbReference>
<evidence type="ECO:0000313" key="1">
    <source>
        <dbReference type="EMBL" id="KYP32907.1"/>
    </source>
</evidence>
<dbReference type="SUPFAM" id="SSF50630">
    <property type="entry name" value="Acid proteases"/>
    <property type="match status" value="1"/>
</dbReference>
<accession>A0A151QRI0</accession>
<dbReference type="EMBL" id="KQ485068">
    <property type="protein sequence ID" value="KYP32907.1"/>
    <property type="molecule type" value="Genomic_DNA"/>
</dbReference>
<sequence length="229" mass="25981">MLPTKSKDPGSFTLPVTIRSLAIGKALLDLGASINLMPLSMLQRIGDLEVKPTRMTLQLANRSVKYPHGIVEDVLVKVDHFLFFADFVVMDIEEDIDVSLILGQPFMKTARVLIDVDYGKLKDEEVNFDVFDAMHYPKDKSSCFRVDVIDGLVEDTRKHVSLSTPLEKVLINVVEYLHEEEDREIEERLKILDLYKEVTPNSLRIEDLTEEGDANCRHPISSGGIKIRK</sequence>
<proteinExistence type="predicted"/>
<protein>
    <recommendedName>
        <fullName evidence="3">Aspartic peptidase DDI1-type domain-containing protein</fullName>
    </recommendedName>
</protein>
<gene>
    <name evidence="1" type="ORF">KK1_046292</name>
</gene>
<evidence type="ECO:0000313" key="2">
    <source>
        <dbReference type="Proteomes" id="UP000075243"/>
    </source>
</evidence>
<dbReference type="Gene3D" id="2.40.70.10">
    <property type="entry name" value="Acid Proteases"/>
    <property type="match status" value="1"/>
</dbReference>
<name>A0A151QRI0_CAJCA</name>
<evidence type="ECO:0008006" key="3">
    <source>
        <dbReference type="Google" id="ProtNLM"/>
    </source>
</evidence>
<dbReference type="PANTHER" id="PTHR33067">
    <property type="entry name" value="RNA-DIRECTED DNA POLYMERASE-RELATED"/>
    <property type="match status" value="1"/>
</dbReference>
<dbReference type="AlphaFoldDB" id="A0A151QRI0"/>
<dbReference type="InterPro" id="IPR021109">
    <property type="entry name" value="Peptidase_aspartic_dom_sf"/>
</dbReference>
<reference evidence="1" key="1">
    <citation type="journal article" date="2012" name="Nat. Biotechnol.">
        <title>Draft genome sequence of pigeonpea (Cajanus cajan), an orphan legume crop of resource-poor farmers.</title>
        <authorList>
            <person name="Varshney R.K."/>
            <person name="Chen W."/>
            <person name="Li Y."/>
            <person name="Bharti A.K."/>
            <person name="Saxena R.K."/>
            <person name="Schlueter J.A."/>
            <person name="Donoghue M.T."/>
            <person name="Azam S."/>
            <person name="Fan G."/>
            <person name="Whaley A.M."/>
            <person name="Farmer A.D."/>
            <person name="Sheridan J."/>
            <person name="Iwata A."/>
            <person name="Tuteja R."/>
            <person name="Penmetsa R.V."/>
            <person name="Wu W."/>
            <person name="Upadhyaya H.D."/>
            <person name="Yang S.P."/>
            <person name="Shah T."/>
            <person name="Saxena K.B."/>
            <person name="Michael T."/>
            <person name="McCombie W.R."/>
            <person name="Yang B."/>
            <person name="Zhang G."/>
            <person name="Yang H."/>
            <person name="Wang J."/>
            <person name="Spillane C."/>
            <person name="Cook D.R."/>
            <person name="May G.D."/>
            <person name="Xu X."/>
            <person name="Jackson S.A."/>
        </authorList>
    </citation>
    <scope>NUCLEOTIDE SEQUENCE [LARGE SCALE GENOMIC DNA]</scope>
</reference>
<dbReference type="PANTHER" id="PTHR33067:SF9">
    <property type="entry name" value="RNA-DIRECTED DNA POLYMERASE"/>
    <property type="match status" value="1"/>
</dbReference>
<organism evidence="1 2">
    <name type="scientific">Cajanus cajan</name>
    <name type="common">Pigeon pea</name>
    <name type="synonym">Cajanus indicus</name>
    <dbReference type="NCBI Taxonomy" id="3821"/>
    <lineage>
        <taxon>Eukaryota</taxon>
        <taxon>Viridiplantae</taxon>
        <taxon>Streptophyta</taxon>
        <taxon>Embryophyta</taxon>
        <taxon>Tracheophyta</taxon>
        <taxon>Spermatophyta</taxon>
        <taxon>Magnoliopsida</taxon>
        <taxon>eudicotyledons</taxon>
        <taxon>Gunneridae</taxon>
        <taxon>Pentapetalae</taxon>
        <taxon>rosids</taxon>
        <taxon>fabids</taxon>
        <taxon>Fabales</taxon>
        <taxon>Fabaceae</taxon>
        <taxon>Papilionoideae</taxon>
        <taxon>50 kb inversion clade</taxon>
        <taxon>NPAAA clade</taxon>
        <taxon>indigoferoid/millettioid clade</taxon>
        <taxon>Phaseoleae</taxon>
        <taxon>Cajanus</taxon>
    </lineage>
</organism>
<dbReference type="Gramene" id="C.cajan_40145.t">
    <property type="protein sequence ID" value="C.cajan_40145.t"/>
    <property type="gene ID" value="C.cajan_40145"/>
</dbReference>